<evidence type="ECO:0000313" key="2">
    <source>
        <dbReference type="EMBL" id="KJL44259.1"/>
    </source>
</evidence>
<accession>A0A0M2HCD0</accession>
<dbReference type="OrthoDB" id="4952043at2"/>
<dbReference type="Proteomes" id="UP000034098">
    <property type="component" value="Unassembled WGS sequence"/>
</dbReference>
<dbReference type="Gene3D" id="1.10.10.10">
    <property type="entry name" value="Winged helix-like DNA-binding domain superfamily/Winged helix DNA-binding domain"/>
    <property type="match status" value="1"/>
</dbReference>
<dbReference type="PANTHER" id="PTHR37318:SF1">
    <property type="entry name" value="BSL7504 PROTEIN"/>
    <property type="match status" value="1"/>
</dbReference>
<proteinExistence type="predicted"/>
<reference evidence="2 3" key="1">
    <citation type="submission" date="2015-02" db="EMBL/GenBank/DDBJ databases">
        <title>Draft genome sequences of ten Microbacterium spp. with emphasis on heavy metal contaminated environments.</title>
        <authorList>
            <person name="Corretto E."/>
        </authorList>
    </citation>
    <scope>NUCLEOTIDE SEQUENCE [LARGE SCALE GENOMIC DNA]</scope>
    <source>
        <strain evidence="2 3">DSM 8608</strain>
    </source>
</reference>
<dbReference type="PATRIC" id="fig|69370.6.peg.932"/>
<comment type="caution">
    <text evidence="2">The sequence shown here is derived from an EMBL/GenBank/DDBJ whole genome shotgun (WGS) entry which is preliminary data.</text>
</comment>
<feature type="domain" description="Winged helix DNA-binding" evidence="1">
    <location>
        <begin position="13"/>
        <end position="92"/>
    </location>
</feature>
<name>A0A0M2HCD0_MICTR</name>
<evidence type="ECO:0000313" key="3">
    <source>
        <dbReference type="Proteomes" id="UP000034098"/>
    </source>
</evidence>
<dbReference type="InterPro" id="IPR011991">
    <property type="entry name" value="ArsR-like_HTH"/>
</dbReference>
<dbReference type="EMBL" id="JYJA01000027">
    <property type="protein sequence ID" value="KJL44259.1"/>
    <property type="molecule type" value="Genomic_DNA"/>
</dbReference>
<dbReference type="InterPro" id="IPR036388">
    <property type="entry name" value="WH-like_DNA-bd_sf"/>
</dbReference>
<dbReference type="AlphaFoldDB" id="A0A0M2HCD0"/>
<dbReference type="InterPro" id="IPR036390">
    <property type="entry name" value="WH_DNA-bd_sf"/>
</dbReference>
<dbReference type="Pfam" id="PF13601">
    <property type="entry name" value="HTH_34"/>
    <property type="match status" value="1"/>
</dbReference>
<dbReference type="PANTHER" id="PTHR37318">
    <property type="entry name" value="BSL7504 PROTEIN"/>
    <property type="match status" value="1"/>
</dbReference>
<gene>
    <name evidence="2" type="ORF">RS82_00902</name>
</gene>
<organism evidence="2 3">
    <name type="scientific">Microbacterium trichothecenolyticum</name>
    <name type="common">Aureobacterium trichothecenolyticum</name>
    <dbReference type="NCBI Taxonomy" id="69370"/>
    <lineage>
        <taxon>Bacteria</taxon>
        <taxon>Bacillati</taxon>
        <taxon>Actinomycetota</taxon>
        <taxon>Actinomycetes</taxon>
        <taxon>Micrococcales</taxon>
        <taxon>Microbacteriaceae</taxon>
        <taxon>Microbacterium</taxon>
    </lineage>
</organism>
<dbReference type="InterPro" id="IPR027395">
    <property type="entry name" value="WH_DNA-bd_dom"/>
</dbReference>
<evidence type="ECO:0000259" key="1">
    <source>
        <dbReference type="Pfam" id="PF13601"/>
    </source>
</evidence>
<keyword evidence="3" id="KW-1185">Reference proteome</keyword>
<dbReference type="SUPFAM" id="SSF46785">
    <property type="entry name" value="Winged helix' DNA-binding domain"/>
    <property type="match status" value="1"/>
</dbReference>
<dbReference type="CDD" id="cd00090">
    <property type="entry name" value="HTH_ARSR"/>
    <property type="match status" value="1"/>
</dbReference>
<sequence length="99" mass="10503">MNELDPVIHAPARLRIMTTLVEVLGDGDTITFPALQKLLGMTAGNLTTHLAKLSDAGYVEVAKSFAGRKPVTEITLTHAGRGAFRAYRTQLLALLGGSA</sequence>
<dbReference type="RefSeq" id="WP_045297224.1">
    <property type="nucleotide sequence ID" value="NZ_JYJA01000027.1"/>
</dbReference>
<protein>
    <submittedName>
        <fullName evidence="2">Helix-turn-helix domain protein</fullName>
    </submittedName>
</protein>